<dbReference type="AlphaFoldDB" id="A0A7R8WQK3"/>
<feature type="non-terminal residue" evidence="2">
    <location>
        <position position="121"/>
    </location>
</feature>
<feature type="non-terminal residue" evidence="2">
    <location>
        <position position="1"/>
    </location>
</feature>
<feature type="region of interest" description="Disordered" evidence="1">
    <location>
        <begin position="74"/>
        <end position="100"/>
    </location>
</feature>
<evidence type="ECO:0000313" key="2">
    <source>
        <dbReference type="EMBL" id="CAD7233414.1"/>
    </source>
</evidence>
<proteinExistence type="predicted"/>
<feature type="compositionally biased region" description="Polar residues" evidence="1">
    <location>
        <begin position="74"/>
        <end position="92"/>
    </location>
</feature>
<gene>
    <name evidence="2" type="ORF">CTOB1V02_LOCUS11236</name>
</gene>
<organism evidence="2">
    <name type="scientific">Cyprideis torosa</name>
    <dbReference type="NCBI Taxonomy" id="163714"/>
    <lineage>
        <taxon>Eukaryota</taxon>
        <taxon>Metazoa</taxon>
        <taxon>Ecdysozoa</taxon>
        <taxon>Arthropoda</taxon>
        <taxon>Crustacea</taxon>
        <taxon>Oligostraca</taxon>
        <taxon>Ostracoda</taxon>
        <taxon>Podocopa</taxon>
        <taxon>Podocopida</taxon>
        <taxon>Cytherocopina</taxon>
        <taxon>Cytheroidea</taxon>
        <taxon>Cytherideidae</taxon>
        <taxon>Cyprideis</taxon>
    </lineage>
</organism>
<accession>A0A7R8WQK3</accession>
<evidence type="ECO:0000256" key="1">
    <source>
        <dbReference type="SAM" id="MobiDB-lite"/>
    </source>
</evidence>
<protein>
    <submittedName>
        <fullName evidence="2">Uncharacterized protein</fullName>
    </submittedName>
</protein>
<name>A0A7R8WQK3_9CRUS</name>
<reference evidence="2" key="1">
    <citation type="submission" date="2020-11" db="EMBL/GenBank/DDBJ databases">
        <authorList>
            <person name="Tran Van P."/>
        </authorList>
    </citation>
    <scope>NUCLEOTIDE SEQUENCE</scope>
</reference>
<sequence>ERYHQQLEFSTQKLIVKPDKITLWGKILGVWAQDGPVGAPPLGRGQEDVPSPLSQVNQCASTCLQFHPDRCHQQSSIPKKFQNQSLTNGSTVSSFSPLLPPPSSNALRRFLPSVVSDSRDT</sequence>
<dbReference type="EMBL" id="OB666223">
    <property type="protein sequence ID" value="CAD7233414.1"/>
    <property type="molecule type" value="Genomic_DNA"/>
</dbReference>